<dbReference type="OrthoDB" id="430207at2759"/>
<evidence type="ECO:0000256" key="3">
    <source>
        <dbReference type="ARBA" id="ARBA00022692"/>
    </source>
</evidence>
<reference evidence="7 8" key="1">
    <citation type="journal article" date="2013" name="MBio">
        <title>Genome sequencing of the plant pathogen Taphrina deformans, the causal agent of peach leaf curl.</title>
        <authorList>
            <person name="Cisse O.H."/>
            <person name="Almeida J.M.G.C.F."/>
            <person name="Fonseca A."/>
            <person name="Kumar A.A."/>
            <person name="Salojaervi J."/>
            <person name="Overmyer K."/>
            <person name="Hauser P.M."/>
            <person name="Pagni M."/>
        </authorList>
    </citation>
    <scope>NUCLEOTIDE SEQUENCE [LARGE SCALE GENOMIC DNA]</scope>
    <source>
        <strain evidence="8">PYCC 5710 / ATCC 11124 / CBS 356.35 / IMI 108563 / JCM 9778 / NBRC 8474</strain>
    </source>
</reference>
<comment type="subcellular location">
    <subcellularLocation>
        <location evidence="1">Membrane</location>
        <topology evidence="1">Multi-pass membrane protein</topology>
    </subcellularLocation>
</comment>
<dbReference type="GO" id="GO:0005737">
    <property type="term" value="C:cytoplasm"/>
    <property type="evidence" value="ECO:0007669"/>
    <property type="project" value="TreeGrafter"/>
</dbReference>
<dbReference type="GO" id="GO:0016020">
    <property type="term" value="C:membrane"/>
    <property type="evidence" value="ECO:0007669"/>
    <property type="project" value="UniProtKB-SubCell"/>
</dbReference>
<evidence type="ECO:0000313" key="8">
    <source>
        <dbReference type="Proteomes" id="UP000013776"/>
    </source>
</evidence>
<keyword evidence="3 6" id="KW-0812">Transmembrane</keyword>
<evidence type="ECO:0000256" key="2">
    <source>
        <dbReference type="ARBA" id="ARBA00006824"/>
    </source>
</evidence>
<dbReference type="InterPro" id="IPR007248">
    <property type="entry name" value="Mpv17_PMP22"/>
</dbReference>
<gene>
    <name evidence="7" type="ORF">TAPDE_000594</name>
</gene>
<keyword evidence="4 6" id="KW-1133">Transmembrane helix</keyword>
<keyword evidence="5 6" id="KW-0472">Membrane</keyword>
<feature type="transmembrane region" description="Helical" evidence="6">
    <location>
        <begin position="101"/>
        <end position="122"/>
    </location>
</feature>
<proteinExistence type="inferred from homology"/>
<keyword evidence="8" id="KW-1185">Reference proteome</keyword>
<dbReference type="AlphaFoldDB" id="R4X9M3"/>
<evidence type="ECO:0000313" key="7">
    <source>
        <dbReference type="EMBL" id="CCG80934.1"/>
    </source>
</evidence>
<dbReference type="Pfam" id="PF04117">
    <property type="entry name" value="Mpv17_PMP22"/>
    <property type="match status" value="1"/>
</dbReference>
<sequence>MIKRTFGKFQPLRQYNAVLVKRPVLTSVITGTVLVSAGDALAQHQIEGTAWREHDWHRTGNMVFLRGFLHTSMILYWYRFLHTKLAVPTLSTNSRLAFHLLLDQGFFGPFNVAFFFVASGLLERKSPDQIRQKLDDCLVQTITSAWLVWVPFQFLGFRYLGINTRLAFGQIVAVFWNSFMYVPGKHELPSVMQGSDPKALPHKHLTP</sequence>
<comment type="similarity">
    <text evidence="2 6">Belongs to the peroxisomal membrane protein PXMP2/4 family.</text>
</comment>
<protein>
    <submittedName>
        <fullName evidence="7">Protein sym-1</fullName>
    </submittedName>
</protein>
<dbReference type="eggNOG" id="KOG1944">
    <property type="taxonomic scope" value="Eukaryota"/>
</dbReference>
<dbReference type="PANTHER" id="PTHR11266">
    <property type="entry name" value="PEROXISOMAL MEMBRANE PROTEIN 2, PXMP2 MPV17"/>
    <property type="match status" value="1"/>
</dbReference>
<dbReference type="EMBL" id="CAHR02000020">
    <property type="protein sequence ID" value="CCG80934.1"/>
    <property type="molecule type" value="Genomic_DNA"/>
</dbReference>
<evidence type="ECO:0000256" key="6">
    <source>
        <dbReference type="RuleBase" id="RU363053"/>
    </source>
</evidence>
<evidence type="ECO:0000256" key="4">
    <source>
        <dbReference type="ARBA" id="ARBA00022989"/>
    </source>
</evidence>
<name>R4X9M3_TAPDE</name>
<organism evidence="7 8">
    <name type="scientific">Taphrina deformans (strain PYCC 5710 / ATCC 11124 / CBS 356.35 / IMI 108563 / JCM 9778 / NBRC 8474)</name>
    <name type="common">Peach leaf curl fungus</name>
    <name type="synonym">Lalaria deformans</name>
    <dbReference type="NCBI Taxonomy" id="1097556"/>
    <lineage>
        <taxon>Eukaryota</taxon>
        <taxon>Fungi</taxon>
        <taxon>Dikarya</taxon>
        <taxon>Ascomycota</taxon>
        <taxon>Taphrinomycotina</taxon>
        <taxon>Taphrinomycetes</taxon>
        <taxon>Taphrinales</taxon>
        <taxon>Taphrinaceae</taxon>
        <taxon>Taphrina</taxon>
    </lineage>
</organism>
<dbReference type="VEuPathDB" id="FungiDB:TAPDE_000594"/>
<dbReference type="Proteomes" id="UP000013776">
    <property type="component" value="Unassembled WGS sequence"/>
</dbReference>
<comment type="caution">
    <text evidence="7">The sequence shown here is derived from an EMBL/GenBank/DDBJ whole genome shotgun (WGS) entry which is preliminary data.</text>
</comment>
<evidence type="ECO:0000256" key="1">
    <source>
        <dbReference type="ARBA" id="ARBA00004141"/>
    </source>
</evidence>
<dbReference type="STRING" id="1097556.R4X9M3"/>
<accession>R4X9M3</accession>
<evidence type="ECO:0000256" key="5">
    <source>
        <dbReference type="ARBA" id="ARBA00023136"/>
    </source>
</evidence>
<feature type="transmembrane region" description="Helical" evidence="6">
    <location>
        <begin position="63"/>
        <end position="81"/>
    </location>
</feature>